<proteinExistence type="predicted"/>
<dbReference type="OrthoDB" id="956558at2"/>
<dbReference type="EMBL" id="WJXZ01000006">
    <property type="protein sequence ID" value="MRS61899.1"/>
    <property type="molecule type" value="Genomic_DNA"/>
</dbReference>
<dbReference type="Proteomes" id="UP000441754">
    <property type="component" value="Unassembled WGS sequence"/>
</dbReference>
<comment type="caution">
    <text evidence="1">The sequence shown here is derived from an EMBL/GenBank/DDBJ whole genome shotgun (WGS) entry which is preliminary data.</text>
</comment>
<evidence type="ECO:0000313" key="2">
    <source>
        <dbReference type="Proteomes" id="UP000441754"/>
    </source>
</evidence>
<gene>
    <name evidence="1" type="ORF">GJJ30_11425</name>
</gene>
<sequence>MENTTVPRRNLDRFLTTTGKSEKEYYEWASEVGRRMHINTLDKMVCAKLGIYTVAHLALMPTPLPPDIDPERVDEHLFEQSQNPLEIAKLWQQACADADAWVSVESVLDEHLAPFPKEDFE</sequence>
<dbReference type="RefSeq" id="WP_154175288.1">
    <property type="nucleotide sequence ID" value="NZ_WJXZ01000006.1"/>
</dbReference>
<reference evidence="1 2" key="1">
    <citation type="journal article" date="2018" name="Antonie Van Leeuwenhoek">
        <title>Larkinella terrae sp. nov., isolated from soil on Jeju Island, South Korea.</title>
        <authorList>
            <person name="Ten L.N."/>
            <person name="Jeon J."/>
            <person name="Park S.J."/>
            <person name="Park S."/>
            <person name="Lee S.Y."/>
            <person name="Kim M.K."/>
            <person name="Jung H.Y."/>
        </authorList>
    </citation>
    <scope>NUCLEOTIDE SEQUENCE [LARGE SCALE GENOMIC DNA]</scope>
    <source>
        <strain evidence="1 2">KCTC 52001</strain>
    </source>
</reference>
<evidence type="ECO:0000313" key="1">
    <source>
        <dbReference type="EMBL" id="MRS61899.1"/>
    </source>
</evidence>
<name>A0A7K0EJ83_9BACT</name>
<organism evidence="1 2">
    <name type="scientific">Larkinella terrae</name>
    <dbReference type="NCBI Taxonomy" id="2025311"/>
    <lineage>
        <taxon>Bacteria</taxon>
        <taxon>Pseudomonadati</taxon>
        <taxon>Bacteroidota</taxon>
        <taxon>Cytophagia</taxon>
        <taxon>Cytophagales</taxon>
        <taxon>Spirosomataceae</taxon>
        <taxon>Larkinella</taxon>
    </lineage>
</organism>
<keyword evidence="2" id="KW-1185">Reference proteome</keyword>
<accession>A0A7K0EJ83</accession>
<protein>
    <submittedName>
        <fullName evidence="1">Uncharacterized protein</fullName>
    </submittedName>
</protein>
<dbReference type="AlphaFoldDB" id="A0A7K0EJ83"/>